<dbReference type="EMBL" id="FMXE01000044">
    <property type="protein sequence ID" value="SDA95384.1"/>
    <property type="molecule type" value="Genomic_DNA"/>
</dbReference>
<evidence type="ECO:0000313" key="6">
    <source>
        <dbReference type="Proteomes" id="UP000198756"/>
    </source>
</evidence>
<evidence type="ECO:0000256" key="3">
    <source>
        <dbReference type="SAM" id="Coils"/>
    </source>
</evidence>
<dbReference type="Gene3D" id="2.40.30.170">
    <property type="match status" value="1"/>
</dbReference>
<feature type="domain" description="CzcB-like C-terminal circularly permuted SH3-like" evidence="4">
    <location>
        <begin position="450"/>
        <end position="490"/>
    </location>
</feature>
<dbReference type="OrthoDB" id="9809068at2"/>
<dbReference type="GO" id="GO:0022857">
    <property type="term" value="F:transmembrane transporter activity"/>
    <property type="evidence" value="ECO:0007669"/>
    <property type="project" value="InterPro"/>
</dbReference>
<dbReference type="STRING" id="279824.SAMN03080617_04063"/>
<gene>
    <name evidence="5" type="ORF">SAMN03080617_04063</name>
</gene>
<dbReference type="GO" id="GO:0060003">
    <property type="term" value="P:copper ion export"/>
    <property type="evidence" value="ECO:0007669"/>
    <property type="project" value="TreeGrafter"/>
</dbReference>
<organism evidence="5 6">
    <name type="scientific">Algoriphagus alkaliphilus</name>
    <dbReference type="NCBI Taxonomy" id="279824"/>
    <lineage>
        <taxon>Bacteria</taxon>
        <taxon>Pseudomonadati</taxon>
        <taxon>Bacteroidota</taxon>
        <taxon>Cytophagia</taxon>
        <taxon>Cytophagales</taxon>
        <taxon>Cyclobacteriaceae</taxon>
        <taxon>Algoriphagus</taxon>
    </lineage>
</organism>
<dbReference type="RefSeq" id="WP_092734377.1">
    <property type="nucleotide sequence ID" value="NZ_FMXE01000044.1"/>
</dbReference>
<dbReference type="GO" id="GO:0015679">
    <property type="term" value="P:plasma membrane copper ion transport"/>
    <property type="evidence" value="ECO:0007669"/>
    <property type="project" value="TreeGrafter"/>
</dbReference>
<reference evidence="6" key="1">
    <citation type="submission" date="2016-10" db="EMBL/GenBank/DDBJ databases">
        <authorList>
            <person name="Varghese N."/>
            <person name="Submissions S."/>
        </authorList>
    </citation>
    <scope>NUCLEOTIDE SEQUENCE [LARGE SCALE GENOMIC DNA]</scope>
    <source>
        <strain evidence="6">DSM 22703</strain>
    </source>
</reference>
<dbReference type="GO" id="GO:0030313">
    <property type="term" value="C:cell envelope"/>
    <property type="evidence" value="ECO:0007669"/>
    <property type="project" value="TreeGrafter"/>
</dbReference>
<dbReference type="PANTHER" id="PTHR30097">
    <property type="entry name" value="CATION EFFLUX SYSTEM PROTEIN CUSB"/>
    <property type="match status" value="1"/>
</dbReference>
<evidence type="ECO:0000256" key="1">
    <source>
        <dbReference type="ARBA" id="ARBA00009477"/>
    </source>
</evidence>
<name>A0A1G5ZKU0_9BACT</name>
<dbReference type="PANTHER" id="PTHR30097:SF4">
    <property type="entry name" value="SLR6042 PROTEIN"/>
    <property type="match status" value="1"/>
</dbReference>
<sequence>MRLIYTMTILLLMAGCKSAEEQEAHSHEDGEEHVHEEGAVPALNFTIWTGQTELFVEFPALVVGKPSRFAAHFTVMDQHRAVREGSVTVNLIKDGKGIRSTAEAPSSPGIFTPTLQPKEAGNYLLVFELKTPEYSDRIEVGTVQVFSTVEDAAQSVPVVAEIPNAISFLKEQAWKMDFQTAPVVEKEVLEVISTSGIWKVAPSDYQTLIAPATGRVAFSKVMLTEGSPVKKGQVLMTVSGAGLTTENLGNEIQKAKVEFDQSKSEYDRKKELFEARITPKSEFERVEQRYLIAKANYETLSSGYTGSGKQVISPIDGYIKTISAQSGEFVNQGKALFSVTSHKSSLLEVRVSPAYFAQLQQLQDIFYQTSPGNWSSLKEKGGKILSVGKEVESDQPLLSVYAEVNEGVEMPEGSFTEAQLAVGIPTSRPMMPLSALLEDYGQYSVIVQLSGESFERRNVQIGKKNGSEVEVLYGLMPGEVVVTRGAFQVKMASMSGQAPAHGHAH</sequence>
<dbReference type="Proteomes" id="UP000198756">
    <property type="component" value="Unassembled WGS sequence"/>
</dbReference>
<keyword evidence="2" id="KW-0813">Transport</keyword>
<dbReference type="InterPro" id="IPR051909">
    <property type="entry name" value="MFP_Cation_Efflux"/>
</dbReference>
<dbReference type="Pfam" id="PF25975">
    <property type="entry name" value="CzcB_C"/>
    <property type="match status" value="1"/>
</dbReference>
<dbReference type="GO" id="GO:0016020">
    <property type="term" value="C:membrane"/>
    <property type="evidence" value="ECO:0007669"/>
    <property type="project" value="InterPro"/>
</dbReference>
<dbReference type="PROSITE" id="PS51257">
    <property type="entry name" value="PROKAR_LIPOPROTEIN"/>
    <property type="match status" value="1"/>
</dbReference>
<dbReference type="InterPro" id="IPR006143">
    <property type="entry name" value="RND_pump_MFP"/>
</dbReference>
<proteinExistence type="inferred from homology"/>
<protein>
    <submittedName>
        <fullName evidence="5">RND family efflux transporter, MFP subunit</fullName>
    </submittedName>
</protein>
<dbReference type="AlphaFoldDB" id="A0A1G5ZKU0"/>
<dbReference type="Gene3D" id="2.40.50.100">
    <property type="match status" value="1"/>
</dbReference>
<accession>A0A1G5ZKU0</accession>
<feature type="coiled-coil region" evidence="3">
    <location>
        <begin position="245"/>
        <end position="272"/>
    </location>
</feature>
<dbReference type="NCBIfam" id="TIGR01730">
    <property type="entry name" value="RND_mfp"/>
    <property type="match status" value="1"/>
</dbReference>
<dbReference type="Gene3D" id="2.40.420.20">
    <property type="match status" value="1"/>
</dbReference>
<keyword evidence="3" id="KW-0175">Coiled coil</keyword>
<dbReference type="SUPFAM" id="SSF111369">
    <property type="entry name" value="HlyD-like secretion proteins"/>
    <property type="match status" value="1"/>
</dbReference>
<evidence type="ECO:0000313" key="5">
    <source>
        <dbReference type="EMBL" id="SDA95384.1"/>
    </source>
</evidence>
<dbReference type="InterPro" id="IPR058649">
    <property type="entry name" value="CzcB_C"/>
</dbReference>
<dbReference type="Gene3D" id="1.10.287.470">
    <property type="entry name" value="Helix hairpin bin"/>
    <property type="match status" value="1"/>
</dbReference>
<evidence type="ECO:0000259" key="4">
    <source>
        <dbReference type="Pfam" id="PF25975"/>
    </source>
</evidence>
<keyword evidence="6" id="KW-1185">Reference proteome</keyword>
<evidence type="ECO:0000256" key="2">
    <source>
        <dbReference type="ARBA" id="ARBA00022448"/>
    </source>
</evidence>
<comment type="similarity">
    <text evidence="1">Belongs to the membrane fusion protein (MFP) (TC 8.A.1) family.</text>
</comment>